<protein>
    <recommendedName>
        <fullName evidence="10">General secretion pathway protein F</fullName>
    </recommendedName>
</protein>
<feature type="domain" description="Type II secretion system protein GspF" evidence="13">
    <location>
        <begin position="282"/>
        <end position="404"/>
    </location>
</feature>
<evidence type="ECO:0000256" key="6">
    <source>
        <dbReference type="ARBA" id="ARBA00022519"/>
    </source>
</evidence>
<keyword evidence="7 11" id="KW-0812">Transmembrane</keyword>
<feature type="domain" description="Type II secretion system protein GspF" evidence="13">
    <location>
        <begin position="79"/>
        <end position="202"/>
    </location>
</feature>
<dbReference type="Pfam" id="PF00482">
    <property type="entry name" value="T2SSF"/>
    <property type="match status" value="2"/>
</dbReference>
<evidence type="ECO:0000256" key="9">
    <source>
        <dbReference type="ARBA" id="ARBA00023136"/>
    </source>
</evidence>
<accession>A0A6C2UJ42</accession>
<dbReference type="GO" id="GO:0009306">
    <property type="term" value="P:protein secretion"/>
    <property type="evidence" value="ECO:0007669"/>
    <property type="project" value="InterPro"/>
</dbReference>
<dbReference type="InterPro" id="IPR001992">
    <property type="entry name" value="T2SS_GspF/T4SS_PilC_CS"/>
</dbReference>
<evidence type="ECO:0000313" key="14">
    <source>
        <dbReference type="EMBL" id="VGO19431.1"/>
    </source>
</evidence>
<evidence type="ECO:0000256" key="8">
    <source>
        <dbReference type="ARBA" id="ARBA00022989"/>
    </source>
</evidence>
<dbReference type="PANTHER" id="PTHR30012">
    <property type="entry name" value="GENERAL SECRETION PATHWAY PROTEIN"/>
    <property type="match status" value="1"/>
</dbReference>
<evidence type="ECO:0000256" key="3">
    <source>
        <dbReference type="ARBA" id="ARBA00005745"/>
    </source>
</evidence>
<dbReference type="Proteomes" id="UP000346198">
    <property type="component" value="Unassembled WGS sequence"/>
</dbReference>
<keyword evidence="9 12" id="KW-0472">Membrane</keyword>
<feature type="transmembrane region" description="Helical" evidence="12">
    <location>
        <begin position="381"/>
        <end position="403"/>
    </location>
</feature>
<dbReference type="PANTHER" id="PTHR30012:SF0">
    <property type="entry name" value="TYPE II SECRETION SYSTEM PROTEIN F-RELATED"/>
    <property type="match status" value="1"/>
</dbReference>
<reference evidence="14 15" key="1">
    <citation type="submission" date="2019-04" db="EMBL/GenBank/DDBJ databases">
        <authorList>
            <person name="Van Vliet M D."/>
        </authorList>
    </citation>
    <scope>NUCLEOTIDE SEQUENCE [LARGE SCALE GENOMIC DNA]</scope>
    <source>
        <strain evidence="14 15">F21</strain>
    </source>
</reference>
<feature type="transmembrane region" description="Helical" evidence="12">
    <location>
        <begin position="221"/>
        <end position="247"/>
    </location>
</feature>
<dbReference type="PROSITE" id="PS00874">
    <property type="entry name" value="T2SP_F"/>
    <property type="match status" value="1"/>
</dbReference>
<dbReference type="GO" id="GO:0005886">
    <property type="term" value="C:plasma membrane"/>
    <property type="evidence" value="ECO:0007669"/>
    <property type="project" value="UniProtKB-SubCell"/>
</dbReference>
<dbReference type="InterPro" id="IPR003004">
    <property type="entry name" value="GspF/PilC"/>
</dbReference>
<evidence type="ECO:0000259" key="13">
    <source>
        <dbReference type="Pfam" id="PF00482"/>
    </source>
</evidence>
<keyword evidence="8 12" id="KW-1133">Transmembrane helix</keyword>
<sequence length="414" mass="44804">MAHFKYIGRTKKGEKVDGVVEANDRAGAVRQIEHIGHIPVSVTETTKTANQDDGEKKRFKFDLGFQRKAKMKLQDLLLFSRELSDLVASGMTIGRALHTLSARKDESAVGRIIVTLRDEIVQGTSLSDALELYPETFSALYINLVRAGEASGNLPLALENICIHYERVQDARSKVISAMIYPAIVMVMGGAAVLAMMIIVVPQFAATFESMGATLPKPTLALMAASHFITRYGIIVAALGTGAVILFKKWIKHGTGQRIWHTAVLRIPIAGSIITTNAYSHFSRTLGTLLKNGVSVLPALGIVEKTIDNVIISGEIGKARERVTDGASISKPLAQGKVFPRLLIDMLAVGEETGDLAGALTHITRRYDTELDRMVKTCTTILEPLLIVMVAIVVGGIAVSLLMPVLTLTDSLHI</sequence>
<dbReference type="InterPro" id="IPR018076">
    <property type="entry name" value="T2SS_GspF_dom"/>
</dbReference>
<name>A0A6C2UJ42_9BACT</name>
<evidence type="ECO:0000256" key="2">
    <source>
        <dbReference type="ARBA" id="ARBA00004429"/>
    </source>
</evidence>
<dbReference type="InterPro" id="IPR042094">
    <property type="entry name" value="T2SS_GspF_sf"/>
</dbReference>
<dbReference type="EMBL" id="CAAHFH010000001">
    <property type="protein sequence ID" value="VGO19431.1"/>
    <property type="molecule type" value="Genomic_DNA"/>
</dbReference>
<evidence type="ECO:0000313" key="15">
    <source>
        <dbReference type="Proteomes" id="UP000346198"/>
    </source>
</evidence>
<dbReference type="RefSeq" id="WP_136060827.1">
    <property type="nucleotide sequence ID" value="NZ_CAAHFH010000001.1"/>
</dbReference>
<comment type="similarity">
    <text evidence="3 11">Belongs to the GSP F family.</text>
</comment>
<keyword evidence="6" id="KW-0997">Cell inner membrane</keyword>
<dbReference type="Gene3D" id="1.20.81.30">
    <property type="entry name" value="Type II secretion system (T2SS), domain F"/>
    <property type="match status" value="2"/>
</dbReference>
<keyword evidence="15" id="KW-1185">Reference proteome</keyword>
<evidence type="ECO:0000256" key="7">
    <source>
        <dbReference type="ARBA" id="ARBA00022692"/>
    </source>
</evidence>
<evidence type="ECO:0000256" key="12">
    <source>
        <dbReference type="SAM" id="Phobius"/>
    </source>
</evidence>
<gene>
    <name evidence="14" type="primary">epsF_1</name>
    <name evidence="14" type="ORF">SCARR_01489</name>
</gene>
<comment type="function">
    <text evidence="1">Component of the type II secretion system inner membrane complex required for the energy-dependent secretion of extracellular factors such as proteases and toxins from the periplasm.</text>
</comment>
<comment type="subcellular location">
    <subcellularLocation>
        <location evidence="2">Cell inner membrane</location>
        <topology evidence="2">Multi-pass membrane protein</topology>
    </subcellularLocation>
    <subcellularLocation>
        <location evidence="11">Cell membrane</location>
        <topology evidence="11">Multi-pass membrane protein</topology>
    </subcellularLocation>
</comment>
<feature type="transmembrane region" description="Helical" evidence="12">
    <location>
        <begin position="179"/>
        <end position="201"/>
    </location>
</feature>
<proteinExistence type="inferred from homology"/>
<evidence type="ECO:0000256" key="10">
    <source>
        <dbReference type="ARBA" id="ARBA00030750"/>
    </source>
</evidence>
<keyword evidence="5" id="KW-1003">Cell membrane</keyword>
<organism evidence="14 15">
    <name type="scientific">Pontiella sulfatireligans</name>
    <dbReference type="NCBI Taxonomy" id="2750658"/>
    <lineage>
        <taxon>Bacteria</taxon>
        <taxon>Pseudomonadati</taxon>
        <taxon>Kiritimatiellota</taxon>
        <taxon>Kiritimatiellia</taxon>
        <taxon>Kiritimatiellales</taxon>
        <taxon>Pontiellaceae</taxon>
        <taxon>Pontiella</taxon>
    </lineage>
</organism>
<keyword evidence="4 11" id="KW-0813">Transport</keyword>
<evidence type="ECO:0000256" key="4">
    <source>
        <dbReference type="ARBA" id="ARBA00022448"/>
    </source>
</evidence>
<dbReference type="PRINTS" id="PR00812">
    <property type="entry name" value="BCTERIALGSPF"/>
</dbReference>
<dbReference type="FunFam" id="1.20.81.30:FF:000001">
    <property type="entry name" value="Type II secretion system protein F"/>
    <property type="match status" value="1"/>
</dbReference>
<dbReference type="AlphaFoldDB" id="A0A6C2UJ42"/>
<evidence type="ECO:0000256" key="1">
    <source>
        <dbReference type="ARBA" id="ARBA00002684"/>
    </source>
</evidence>
<evidence type="ECO:0000256" key="11">
    <source>
        <dbReference type="RuleBase" id="RU003923"/>
    </source>
</evidence>
<evidence type="ECO:0000256" key="5">
    <source>
        <dbReference type="ARBA" id="ARBA00022475"/>
    </source>
</evidence>